<evidence type="ECO:0000313" key="3">
    <source>
        <dbReference type="Proteomes" id="UP001550850"/>
    </source>
</evidence>
<evidence type="ECO:0000259" key="1">
    <source>
        <dbReference type="Pfam" id="PF03756"/>
    </source>
</evidence>
<feature type="domain" description="A-factor biosynthesis hotdog" evidence="1">
    <location>
        <begin position="20"/>
        <end position="153"/>
    </location>
</feature>
<dbReference type="Pfam" id="PF03756">
    <property type="entry name" value="AfsA"/>
    <property type="match status" value="2"/>
</dbReference>
<dbReference type="InterPro" id="IPR029069">
    <property type="entry name" value="HotDog_dom_sf"/>
</dbReference>
<proteinExistence type="predicted"/>
<reference evidence="2 3" key="1">
    <citation type="submission" date="2024-06" db="EMBL/GenBank/DDBJ databases">
        <title>The Natural Products Discovery Center: Release of the First 8490 Sequenced Strains for Exploring Actinobacteria Biosynthetic Diversity.</title>
        <authorList>
            <person name="Kalkreuter E."/>
            <person name="Kautsar S.A."/>
            <person name="Yang D."/>
            <person name="Bader C.D."/>
            <person name="Teijaro C.N."/>
            <person name="Fluegel L."/>
            <person name="Davis C.M."/>
            <person name="Simpson J.R."/>
            <person name="Lauterbach L."/>
            <person name="Steele A.D."/>
            <person name="Gui C."/>
            <person name="Meng S."/>
            <person name="Li G."/>
            <person name="Viehrig K."/>
            <person name="Ye F."/>
            <person name="Su P."/>
            <person name="Kiefer A.F."/>
            <person name="Nichols A."/>
            <person name="Cepeda A.J."/>
            <person name="Yan W."/>
            <person name="Fan B."/>
            <person name="Jiang Y."/>
            <person name="Adhikari A."/>
            <person name="Zheng C.-J."/>
            <person name="Schuster L."/>
            <person name="Cowan T.M."/>
            <person name="Smanski M.J."/>
            <person name="Chevrette M.G."/>
            <person name="De Carvalho L.P.S."/>
            <person name="Shen B."/>
        </authorList>
    </citation>
    <scope>NUCLEOTIDE SEQUENCE [LARGE SCALE GENOMIC DNA]</scope>
    <source>
        <strain evidence="2 3">NPDC038104</strain>
    </source>
</reference>
<sequence length="309" mass="34187">MTHSITGTTTAPVTSALAPLVRKTRPHETLVTAWTMLTETTQQVTVRWPHDHGFYTEDGRYSPLLLTEGLRQSLALLTHQVHGIPLGHRLGWERMRLTIDPAALTPRSTPAADTLTLLVTHSRTTRRRMGSVHLTSHIQALRLGTPIADADVHYTTHPPALYDRLRGPYADANRATLRALPPTAPIAPHQVGRHNPHNVVLSPTPSPTTWQLRVDPSHRILFDHPHDHVPGMLLLEAAAQAAKATLPHPVDTTGIDTRFIRYVELDRPCLLTAEPSPPDTTGHQNIHIHATQNNNPVFTTTITTTPHPH</sequence>
<keyword evidence="3" id="KW-1185">Reference proteome</keyword>
<dbReference type="Proteomes" id="UP001550850">
    <property type="component" value="Unassembled WGS sequence"/>
</dbReference>
<dbReference type="NCBIfam" id="NF041195">
    <property type="entry name" value="ScbA_BarX_GamBu"/>
    <property type="match status" value="1"/>
</dbReference>
<feature type="domain" description="A-factor biosynthesis hotdog" evidence="1">
    <location>
        <begin position="191"/>
        <end position="305"/>
    </location>
</feature>
<gene>
    <name evidence="2" type="ORF">AB0E65_16750</name>
</gene>
<dbReference type="EMBL" id="JBEZUR010000023">
    <property type="protein sequence ID" value="MEU3555841.1"/>
    <property type="molecule type" value="Genomic_DNA"/>
</dbReference>
<accession>A0ABV2YJG3</accession>
<dbReference type="RefSeq" id="WP_108957378.1">
    <property type="nucleotide sequence ID" value="NZ_BEVZ01000015.1"/>
</dbReference>
<comment type="caution">
    <text evidence="2">The sequence shown here is derived from an EMBL/GenBank/DDBJ whole genome shotgun (WGS) entry which is preliminary data.</text>
</comment>
<organism evidence="2 3">
    <name type="scientific">Streptomyces fragilis</name>
    <dbReference type="NCBI Taxonomy" id="67301"/>
    <lineage>
        <taxon>Bacteria</taxon>
        <taxon>Bacillati</taxon>
        <taxon>Actinomycetota</taxon>
        <taxon>Actinomycetes</taxon>
        <taxon>Kitasatosporales</taxon>
        <taxon>Streptomycetaceae</taxon>
        <taxon>Streptomyces</taxon>
    </lineage>
</organism>
<protein>
    <submittedName>
        <fullName evidence="2">ScbA/BarX family gamma-butyrolactone biosynthesis protein</fullName>
    </submittedName>
</protein>
<dbReference type="InterPro" id="IPR005509">
    <property type="entry name" value="AfsA_hotdog_dom"/>
</dbReference>
<dbReference type="SUPFAM" id="SSF54637">
    <property type="entry name" value="Thioesterase/thiol ester dehydrase-isomerase"/>
    <property type="match status" value="1"/>
</dbReference>
<name>A0ABV2YJG3_9ACTN</name>
<evidence type="ECO:0000313" key="2">
    <source>
        <dbReference type="EMBL" id="MEU3555841.1"/>
    </source>
</evidence>
<dbReference type="InterPro" id="IPR047757">
    <property type="entry name" value="AfsA-like"/>
</dbReference>